<proteinExistence type="predicted"/>
<dbReference type="Pfam" id="PF00015">
    <property type="entry name" value="MCPsignal"/>
    <property type="match status" value="1"/>
</dbReference>
<dbReference type="AlphaFoldDB" id="A0A7I8D6Q8"/>
<feature type="domain" description="Methyl-accepting transducer" evidence="4">
    <location>
        <begin position="107"/>
        <end position="270"/>
    </location>
</feature>
<evidence type="ECO:0000256" key="2">
    <source>
        <dbReference type="PROSITE-ProRule" id="PRU00284"/>
    </source>
</evidence>
<keyword evidence="3" id="KW-0175">Coiled coil</keyword>
<dbReference type="SUPFAM" id="SSF58104">
    <property type="entry name" value="Methyl-accepting chemotaxis protein (MCP) signaling domain"/>
    <property type="match status" value="1"/>
</dbReference>
<evidence type="ECO:0000256" key="1">
    <source>
        <dbReference type="ARBA" id="ARBA00023224"/>
    </source>
</evidence>
<dbReference type="GO" id="GO:0016020">
    <property type="term" value="C:membrane"/>
    <property type="evidence" value="ECO:0007669"/>
    <property type="project" value="InterPro"/>
</dbReference>
<dbReference type="Proteomes" id="UP000593802">
    <property type="component" value="Chromosome"/>
</dbReference>
<evidence type="ECO:0000256" key="3">
    <source>
        <dbReference type="SAM" id="Coils"/>
    </source>
</evidence>
<keyword evidence="6" id="KW-1185">Reference proteome</keyword>
<dbReference type="InterPro" id="IPR004089">
    <property type="entry name" value="MCPsignal_dom"/>
</dbReference>
<dbReference type="PANTHER" id="PTHR32089:SF112">
    <property type="entry name" value="LYSOZYME-LIKE PROTEIN-RELATED"/>
    <property type="match status" value="1"/>
</dbReference>
<dbReference type="Gene3D" id="1.10.287.950">
    <property type="entry name" value="Methyl-accepting chemotaxis protein"/>
    <property type="match status" value="1"/>
</dbReference>
<dbReference type="PANTHER" id="PTHR32089">
    <property type="entry name" value="METHYL-ACCEPTING CHEMOTAXIS PROTEIN MCPB"/>
    <property type="match status" value="1"/>
</dbReference>
<reference evidence="5 6" key="1">
    <citation type="submission" date="2020-08" db="EMBL/GenBank/DDBJ databases">
        <title>Complete Genome Sequence of Effusibacillus dendaii Strain skT53, Isolated from Farmland soil.</title>
        <authorList>
            <person name="Konishi T."/>
            <person name="Kawasaki H."/>
        </authorList>
    </citation>
    <scope>NUCLEOTIDE SEQUENCE [LARGE SCALE GENOMIC DNA]</scope>
    <source>
        <strain evidence="6">skT53</strain>
    </source>
</reference>
<evidence type="ECO:0000313" key="6">
    <source>
        <dbReference type="Proteomes" id="UP000593802"/>
    </source>
</evidence>
<name>A0A7I8D6Q8_9BACL</name>
<protein>
    <submittedName>
        <fullName evidence="5">Chemotaxis protein</fullName>
    </submittedName>
</protein>
<dbReference type="GO" id="GO:0007165">
    <property type="term" value="P:signal transduction"/>
    <property type="evidence" value="ECO:0007669"/>
    <property type="project" value="UniProtKB-KW"/>
</dbReference>
<dbReference type="EMBL" id="AP023366">
    <property type="protein sequence ID" value="BCJ85687.1"/>
    <property type="molecule type" value="Genomic_DNA"/>
</dbReference>
<organism evidence="5 6">
    <name type="scientific">Effusibacillus dendaii</name>
    <dbReference type="NCBI Taxonomy" id="2743772"/>
    <lineage>
        <taxon>Bacteria</taxon>
        <taxon>Bacillati</taxon>
        <taxon>Bacillota</taxon>
        <taxon>Bacilli</taxon>
        <taxon>Bacillales</taxon>
        <taxon>Alicyclobacillaceae</taxon>
        <taxon>Effusibacillus</taxon>
    </lineage>
</organism>
<gene>
    <name evidence="5" type="ORF">skT53_06720</name>
</gene>
<dbReference type="KEGG" id="eff:skT53_06720"/>
<keyword evidence="1 2" id="KW-0807">Transducer</keyword>
<sequence length="270" mass="29576">MVIAHVLATMPVLNSLFPMATLVLSDKTNILYYHEGDVKLDLIVGNPVNKGSVTAKTLEAGKTIRQSVAKEQSRFGLAFNVISVPIYDEKGKIEGALTVILSRDKEERISIAAEELAASVIQMNDWAQHIANNATQLSDSINEISINCQKVVESVDDNSKIVDVVKSIANQSNMLGINAAIQAAHAGEYGRSFGVVANEIRTLAERSRESSENILKSMTEMKTRVNSVMEEVEEELVSTREMASGIQQINAAIQQLQTMAIQLKDLSRFQ</sequence>
<evidence type="ECO:0000259" key="4">
    <source>
        <dbReference type="PROSITE" id="PS50111"/>
    </source>
</evidence>
<dbReference type="PROSITE" id="PS50111">
    <property type="entry name" value="CHEMOTAXIS_TRANSDUC_2"/>
    <property type="match status" value="1"/>
</dbReference>
<evidence type="ECO:0000313" key="5">
    <source>
        <dbReference type="EMBL" id="BCJ85687.1"/>
    </source>
</evidence>
<dbReference type="SMART" id="SM00283">
    <property type="entry name" value="MA"/>
    <property type="match status" value="1"/>
</dbReference>
<accession>A0A7I8D6Q8</accession>
<feature type="coiled-coil region" evidence="3">
    <location>
        <begin position="215"/>
        <end position="266"/>
    </location>
</feature>